<name>A0A382I3E8_9ZZZZ</name>
<sequence length="76" mass="8533">MLSAAPPARIYTEGWGWHPKQSPLGCMRERWMHRPHLGRLVVAALACPNRSATRSKRIPRIHHLTPAGGGIVVYWA</sequence>
<evidence type="ECO:0000313" key="1">
    <source>
        <dbReference type="EMBL" id="SVB93819.1"/>
    </source>
</evidence>
<proteinExistence type="predicted"/>
<protein>
    <submittedName>
        <fullName evidence="1">Uncharacterized protein</fullName>
    </submittedName>
</protein>
<gene>
    <name evidence="1" type="ORF">METZ01_LOCUS246673</name>
</gene>
<accession>A0A382I3E8</accession>
<dbReference type="AlphaFoldDB" id="A0A382I3E8"/>
<feature type="non-terminal residue" evidence="1">
    <location>
        <position position="76"/>
    </location>
</feature>
<reference evidence="1" key="1">
    <citation type="submission" date="2018-05" db="EMBL/GenBank/DDBJ databases">
        <authorList>
            <person name="Lanie J.A."/>
            <person name="Ng W.-L."/>
            <person name="Kazmierczak K.M."/>
            <person name="Andrzejewski T.M."/>
            <person name="Davidsen T.M."/>
            <person name="Wayne K.J."/>
            <person name="Tettelin H."/>
            <person name="Glass J.I."/>
            <person name="Rusch D."/>
            <person name="Podicherti R."/>
            <person name="Tsui H.-C.T."/>
            <person name="Winkler M.E."/>
        </authorList>
    </citation>
    <scope>NUCLEOTIDE SEQUENCE</scope>
</reference>
<dbReference type="EMBL" id="UINC01064802">
    <property type="protein sequence ID" value="SVB93819.1"/>
    <property type="molecule type" value="Genomic_DNA"/>
</dbReference>
<organism evidence="1">
    <name type="scientific">marine metagenome</name>
    <dbReference type="NCBI Taxonomy" id="408172"/>
    <lineage>
        <taxon>unclassified sequences</taxon>
        <taxon>metagenomes</taxon>
        <taxon>ecological metagenomes</taxon>
    </lineage>
</organism>